<evidence type="ECO:0000313" key="6">
    <source>
        <dbReference type="Proteomes" id="UP000530530"/>
    </source>
</evidence>
<evidence type="ECO:0000256" key="2">
    <source>
        <dbReference type="ARBA" id="ARBA00023125"/>
    </source>
</evidence>
<keyword evidence="6" id="KW-1185">Reference proteome</keyword>
<dbReference type="PROSITE" id="PS50932">
    <property type="entry name" value="HTH_LACI_2"/>
    <property type="match status" value="1"/>
</dbReference>
<feature type="domain" description="HTH lacI-type" evidence="4">
    <location>
        <begin position="26"/>
        <end position="80"/>
    </location>
</feature>
<name>A0ABR6LDE2_9ACTN</name>
<reference evidence="5 6" key="1">
    <citation type="submission" date="2020-08" db="EMBL/GenBank/DDBJ databases">
        <title>Sequencing the genomes of 1000 actinobacteria strains.</title>
        <authorList>
            <person name="Klenk H.-P."/>
        </authorList>
    </citation>
    <scope>NUCLEOTIDE SEQUENCE [LARGE SCALE GENOMIC DNA]</scope>
    <source>
        <strain evidence="5 6">DSM 41530</strain>
    </source>
</reference>
<comment type="caution">
    <text evidence="5">The sequence shown here is derived from an EMBL/GenBank/DDBJ whole genome shotgun (WGS) entry which is preliminary data.</text>
</comment>
<dbReference type="RefSeq" id="WP_121825916.1">
    <property type="nucleotide sequence ID" value="NZ_JACHNG010000001.1"/>
</dbReference>
<evidence type="ECO:0000256" key="1">
    <source>
        <dbReference type="ARBA" id="ARBA00023015"/>
    </source>
</evidence>
<dbReference type="SMART" id="SM00354">
    <property type="entry name" value="HTH_LACI"/>
    <property type="match status" value="1"/>
</dbReference>
<keyword evidence="3" id="KW-0804">Transcription</keyword>
<keyword evidence="2 5" id="KW-0238">DNA-binding</keyword>
<accession>A0ABR6LDE2</accession>
<gene>
    <name evidence="5" type="ORF">BJY27_000440</name>
</gene>
<dbReference type="Pfam" id="PF00356">
    <property type="entry name" value="LacI"/>
    <property type="match status" value="1"/>
</dbReference>
<evidence type="ECO:0000256" key="3">
    <source>
        <dbReference type="ARBA" id="ARBA00023163"/>
    </source>
</evidence>
<dbReference type="SUPFAM" id="SSF47413">
    <property type="entry name" value="lambda repressor-like DNA-binding domains"/>
    <property type="match status" value="1"/>
</dbReference>
<dbReference type="GO" id="GO:0003677">
    <property type="term" value="F:DNA binding"/>
    <property type="evidence" value="ECO:0007669"/>
    <property type="project" value="UniProtKB-KW"/>
</dbReference>
<dbReference type="InterPro" id="IPR000843">
    <property type="entry name" value="HTH_LacI"/>
</dbReference>
<dbReference type="InterPro" id="IPR010982">
    <property type="entry name" value="Lambda_DNA-bd_dom_sf"/>
</dbReference>
<keyword evidence="1" id="KW-0805">Transcription regulation</keyword>
<dbReference type="InterPro" id="IPR028082">
    <property type="entry name" value="Peripla_BP_I"/>
</dbReference>
<dbReference type="Proteomes" id="UP000530530">
    <property type="component" value="Unassembled WGS sequence"/>
</dbReference>
<protein>
    <submittedName>
        <fullName evidence="5">DNA-binding LacI/PurR family transcriptional regulator</fullName>
    </submittedName>
</protein>
<evidence type="ECO:0000259" key="4">
    <source>
        <dbReference type="PROSITE" id="PS50932"/>
    </source>
</evidence>
<sequence>MVEGARWAVRGRLSEAGADSAARGSATLRDVAALAGVSVSTVSNVARGRGNVREETRRRVQDAIDELGYRPNLAARRLRSGRSHVLGLALPSVTVPYFREFADSVLREAQGHGMSVRITQTHGDVRRERGVCDDPYLRHVDGILLVPVALGQADMRALTVTKPLVVATASFTAGRVDSFDTDRFEAARTVVAHLAAGGRRRIAALAPGEAQPAESDERYLGYVAGLRDAGLPVSRRRVVSTETVTFAAGADAVRTLVGRAPDTDAVFALGDALALGALRGLRDAGRTVPGDVAVVGFGDVAQAAYCAPTLTTVDPGREEMAHRAVSLLAERAQARTTGAVLPEPGHHTVGFRLVERESSAVASE</sequence>
<dbReference type="PANTHER" id="PTHR30146">
    <property type="entry name" value="LACI-RELATED TRANSCRIPTIONAL REPRESSOR"/>
    <property type="match status" value="1"/>
</dbReference>
<evidence type="ECO:0000313" key="5">
    <source>
        <dbReference type="EMBL" id="MBB4779479.1"/>
    </source>
</evidence>
<dbReference type="CDD" id="cd01392">
    <property type="entry name" value="HTH_LacI"/>
    <property type="match status" value="1"/>
</dbReference>
<organism evidence="5 6">
    <name type="scientific">Streptomyces rapamycinicus</name>
    <dbReference type="NCBI Taxonomy" id="1226757"/>
    <lineage>
        <taxon>Bacteria</taxon>
        <taxon>Bacillati</taxon>
        <taxon>Actinomycetota</taxon>
        <taxon>Actinomycetes</taxon>
        <taxon>Kitasatosporales</taxon>
        <taxon>Streptomycetaceae</taxon>
        <taxon>Streptomyces</taxon>
        <taxon>Streptomyces violaceusniger group</taxon>
    </lineage>
</organism>
<dbReference type="SUPFAM" id="SSF53822">
    <property type="entry name" value="Periplasmic binding protein-like I"/>
    <property type="match status" value="1"/>
</dbReference>
<proteinExistence type="predicted"/>
<dbReference type="InterPro" id="IPR046335">
    <property type="entry name" value="LacI/GalR-like_sensor"/>
</dbReference>
<dbReference type="Gene3D" id="3.40.50.2300">
    <property type="match status" value="2"/>
</dbReference>
<dbReference type="Gene3D" id="1.10.260.40">
    <property type="entry name" value="lambda repressor-like DNA-binding domains"/>
    <property type="match status" value="1"/>
</dbReference>
<dbReference type="PANTHER" id="PTHR30146:SF109">
    <property type="entry name" value="HTH-TYPE TRANSCRIPTIONAL REGULATOR GALS"/>
    <property type="match status" value="1"/>
</dbReference>
<dbReference type="CDD" id="cd06267">
    <property type="entry name" value="PBP1_LacI_sugar_binding-like"/>
    <property type="match status" value="1"/>
</dbReference>
<dbReference type="EMBL" id="JACHNG010000001">
    <property type="protein sequence ID" value="MBB4779479.1"/>
    <property type="molecule type" value="Genomic_DNA"/>
</dbReference>
<dbReference type="Pfam" id="PF13377">
    <property type="entry name" value="Peripla_BP_3"/>
    <property type="match status" value="1"/>
</dbReference>